<proteinExistence type="predicted"/>
<dbReference type="GO" id="GO:0015969">
    <property type="term" value="P:guanosine tetraphosphate metabolic process"/>
    <property type="evidence" value="ECO:0007669"/>
    <property type="project" value="InterPro"/>
</dbReference>
<dbReference type="Proteomes" id="UP000294325">
    <property type="component" value="Chromosome"/>
</dbReference>
<dbReference type="InterPro" id="IPR043519">
    <property type="entry name" value="NT_sf"/>
</dbReference>
<dbReference type="SMART" id="SM00954">
    <property type="entry name" value="RelA_SpoT"/>
    <property type="match status" value="1"/>
</dbReference>
<name>A0A4P7BXW8_9GAMM</name>
<dbReference type="Gene3D" id="3.30.460.10">
    <property type="entry name" value="Beta Polymerase, domain 2"/>
    <property type="match status" value="1"/>
</dbReference>
<dbReference type="RefSeq" id="WP_134357071.1">
    <property type="nucleotide sequence ID" value="NZ_CP038033.1"/>
</dbReference>
<keyword evidence="3" id="KW-1185">Reference proteome</keyword>
<feature type="domain" description="RelA/SpoT" evidence="1">
    <location>
        <begin position="69"/>
        <end position="188"/>
    </location>
</feature>
<accession>A0A4P7BXW8</accession>
<protein>
    <submittedName>
        <fullName evidence="2">(P)ppGpp synthetase</fullName>
    </submittedName>
</protein>
<evidence type="ECO:0000313" key="3">
    <source>
        <dbReference type="Proteomes" id="UP000294325"/>
    </source>
</evidence>
<dbReference type="EMBL" id="CP038033">
    <property type="protein sequence ID" value="QBQ54049.1"/>
    <property type="molecule type" value="Genomic_DNA"/>
</dbReference>
<dbReference type="PANTHER" id="PTHR47837">
    <property type="entry name" value="GTP PYROPHOSPHOKINASE YJBM"/>
    <property type="match status" value="1"/>
</dbReference>
<sequence>MKEKYSGKEIIKAGEMFLSDNIFDDIDKFNKAMDVLSYWRFQHEYPLEKALSILKEEAGNRDKAAIFAKRLKRYVSIVAKLRRFPKMKLKNMQDIGGCRAIVSNTKKLYQIVRELRRRPEFRNQLGKIRYKDYIKKPKDDGYRGYHLIGSFEDQRGDHKLIEIQLRTTIQHDWATALEIVDLFTGQALKSSQGEQDWKDFFKLVSEHFALMDEIHLFNTKKYEEQLNAYKSKIEKKTKFAETRFEIQAYESSLDVVKNLEAFAHSLKAADEHISQRKVEGYVLLKVDTRKAEVSSTLFDDTENEEAEKMYLEYEKETAENKDIVVALVSTTAVGGIKEAYPNYFADSTDFLKYLMLIIKSSIRPNLFRRILNESGL</sequence>
<reference evidence="2 3" key="1">
    <citation type="submission" date="2019-03" db="EMBL/GenBank/DDBJ databases">
        <title>The genome sequence of Nitrosococcus wardiae strain D1FHST reveals the archetypal metabolic capacity of ammonia-oxidizing Gammaproteobacteria.</title>
        <authorList>
            <person name="Wang L."/>
            <person name="Lim C.K."/>
            <person name="Hanson T.E."/>
            <person name="Dang H."/>
            <person name="Klotz M.G."/>
        </authorList>
    </citation>
    <scope>NUCLEOTIDE SEQUENCE [LARGE SCALE GENOMIC DNA]</scope>
    <source>
        <strain evidence="2 3">D1FHS</strain>
    </source>
</reference>
<dbReference type="KEGG" id="nwr:E3U44_05670"/>
<dbReference type="SUPFAM" id="SSF81301">
    <property type="entry name" value="Nucleotidyltransferase"/>
    <property type="match status" value="1"/>
</dbReference>
<dbReference type="AlphaFoldDB" id="A0A4P7BXW8"/>
<dbReference type="PANTHER" id="PTHR47837:SF1">
    <property type="entry name" value="GTP PYROPHOSPHOKINASE YJBM"/>
    <property type="match status" value="1"/>
</dbReference>
<gene>
    <name evidence="2" type="ORF">E3U44_05670</name>
</gene>
<dbReference type="CDD" id="cd05399">
    <property type="entry name" value="NT_Rel-Spo_like"/>
    <property type="match status" value="1"/>
</dbReference>
<dbReference type="Pfam" id="PF04607">
    <property type="entry name" value="RelA_SpoT"/>
    <property type="match status" value="1"/>
</dbReference>
<dbReference type="InterPro" id="IPR007685">
    <property type="entry name" value="RelA_SpoT"/>
</dbReference>
<evidence type="ECO:0000259" key="1">
    <source>
        <dbReference type="SMART" id="SM00954"/>
    </source>
</evidence>
<dbReference type="InterPro" id="IPR052366">
    <property type="entry name" value="GTP_Pyrophosphokinase"/>
</dbReference>
<evidence type="ECO:0000313" key="2">
    <source>
        <dbReference type="EMBL" id="QBQ54049.1"/>
    </source>
</evidence>
<dbReference type="OrthoDB" id="9789634at2"/>
<organism evidence="2 3">
    <name type="scientific">Nitrosococcus wardiae</name>
    <dbReference type="NCBI Taxonomy" id="1814290"/>
    <lineage>
        <taxon>Bacteria</taxon>
        <taxon>Pseudomonadati</taxon>
        <taxon>Pseudomonadota</taxon>
        <taxon>Gammaproteobacteria</taxon>
        <taxon>Chromatiales</taxon>
        <taxon>Chromatiaceae</taxon>
        <taxon>Nitrosococcus</taxon>
    </lineage>
</organism>